<sequence>MLLKSGVFFSTTDTVYKLVCCCCCFCCYLLRTDCYLCWAQIRLSETRKTRPKWSTCLPHNSRKETRADTGLETRRHVFPFLASFAFLLFFLLVGSPSGGPNTFVSPLFSTRAALHTCLTCRWTVFFLISHHHQHQIPESLFHSFLI</sequence>
<keyword evidence="1" id="KW-1133">Transmembrane helix</keyword>
<accession>A0AAE0J279</accession>
<keyword evidence="3" id="KW-1185">Reference proteome</keyword>
<keyword evidence="1" id="KW-0472">Membrane</keyword>
<organism evidence="2 3">
    <name type="scientific">Cercophora scortea</name>
    <dbReference type="NCBI Taxonomy" id="314031"/>
    <lineage>
        <taxon>Eukaryota</taxon>
        <taxon>Fungi</taxon>
        <taxon>Dikarya</taxon>
        <taxon>Ascomycota</taxon>
        <taxon>Pezizomycotina</taxon>
        <taxon>Sordariomycetes</taxon>
        <taxon>Sordariomycetidae</taxon>
        <taxon>Sordariales</taxon>
        <taxon>Lasiosphaeriaceae</taxon>
        <taxon>Cercophora</taxon>
    </lineage>
</organism>
<comment type="caution">
    <text evidence="2">The sequence shown here is derived from an EMBL/GenBank/DDBJ whole genome shotgun (WGS) entry which is preliminary data.</text>
</comment>
<reference evidence="2" key="2">
    <citation type="submission" date="2023-06" db="EMBL/GenBank/DDBJ databases">
        <authorList>
            <consortium name="Lawrence Berkeley National Laboratory"/>
            <person name="Haridas S."/>
            <person name="Hensen N."/>
            <person name="Bonometti L."/>
            <person name="Westerberg I."/>
            <person name="Brannstrom I.O."/>
            <person name="Guillou S."/>
            <person name="Cros-Aarteil S."/>
            <person name="Calhoun S."/>
            <person name="Kuo A."/>
            <person name="Mondo S."/>
            <person name="Pangilinan J."/>
            <person name="Riley R."/>
            <person name="Labutti K."/>
            <person name="Andreopoulos B."/>
            <person name="Lipzen A."/>
            <person name="Chen C."/>
            <person name="Yanf M."/>
            <person name="Daum C."/>
            <person name="Ng V."/>
            <person name="Clum A."/>
            <person name="Steindorff A."/>
            <person name="Ohm R."/>
            <person name="Martin F."/>
            <person name="Silar P."/>
            <person name="Natvig D."/>
            <person name="Lalanne C."/>
            <person name="Gautier V."/>
            <person name="Ament-Velasquez S.L."/>
            <person name="Kruys A."/>
            <person name="Hutchinson M.I."/>
            <person name="Powell A.J."/>
            <person name="Barry K."/>
            <person name="Miller A.N."/>
            <person name="Grigoriev I.V."/>
            <person name="Debuchy R."/>
            <person name="Gladieux P."/>
            <person name="Thoren M.H."/>
            <person name="Johannesson H."/>
        </authorList>
    </citation>
    <scope>NUCLEOTIDE SEQUENCE</scope>
    <source>
        <strain evidence="2">SMH4131-1</strain>
    </source>
</reference>
<proteinExistence type="predicted"/>
<dbReference type="Proteomes" id="UP001286456">
    <property type="component" value="Unassembled WGS sequence"/>
</dbReference>
<gene>
    <name evidence="2" type="ORF">B0T19DRAFT_11641</name>
</gene>
<evidence type="ECO:0000313" key="2">
    <source>
        <dbReference type="EMBL" id="KAK3335561.1"/>
    </source>
</evidence>
<feature type="transmembrane region" description="Helical" evidence="1">
    <location>
        <begin position="15"/>
        <end position="38"/>
    </location>
</feature>
<dbReference type="AlphaFoldDB" id="A0AAE0J279"/>
<protein>
    <submittedName>
        <fullName evidence="2">Uncharacterized protein</fullName>
    </submittedName>
</protein>
<evidence type="ECO:0000313" key="3">
    <source>
        <dbReference type="Proteomes" id="UP001286456"/>
    </source>
</evidence>
<dbReference type="EMBL" id="JAUEPO010000001">
    <property type="protein sequence ID" value="KAK3335561.1"/>
    <property type="molecule type" value="Genomic_DNA"/>
</dbReference>
<name>A0AAE0J279_9PEZI</name>
<keyword evidence="1" id="KW-0812">Transmembrane</keyword>
<reference evidence="2" key="1">
    <citation type="journal article" date="2023" name="Mol. Phylogenet. Evol.">
        <title>Genome-scale phylogeny and comparative genomics of the fungal order Sordariales.</title>
        <authorList>
            <person name="Hensen N."/>
            <person name="Bonometti L."/>
            <person name="Westerberg I."/>
            <person name="Brannstrom I.O."/>
            <person name="Guillou S."/>
            <person name="Cros-Aarteil S."/>
            <person name="Calhoun S."/>
            <person name="Haridas S."/>
            <person name="Kuo A."/>
            <person name="Mondo S."/>
            <person name="Pangilinan J."/>
            <person name="Riley R."/>
            <person name="LaButti K."/>
            <person name="Andreopoulos B."/>
            <person name="Lipzen A."/>
            <person name="Chen C."/>
            <person name="Yan M."/>
            <person name="Daum C."/>
            <person name="Ng V."/>
            <person name="Clum A."/>
            <person name="Steindorff A."/>
            <person name="Ohm R.A."/>
            <person name="Martin F."/>
            <person name="Silar P."/>
            <person name="Natvig D.O."/>
            <person name="Lalanne C."/>
            <person name="Gautier V."/>
            <person name="Ament-Velasquez S.L."/>
            <person name="Kruys A."/>
            <person name="Hutchinson M.I."/>
            <person name="Powell A.J."/>
            <person name="Barry K."/>
            <person name="Miller A.N."/>
            <person name="Grigoriev I.V."/>
            <person name="Debuchy R."/>
            <person name="Gladieux P."/>
            <person name="Hiltunen Thoren M."/>
            <person name="Johannesson H."/>
        </authorList>
    </citation>
    <scope>NUCLEOTIDE SEQUENCE</scope>
    <source>
        <strain evidence="2">SMH4131-1</strain>
    </source>
</reference>
<feature type="transmembrane region" description="Helical" evidence="1">
    <location>
        <begin position="77"/>
        <end position="96"/>
    </location>
</feature>
<evidence type="ECO:0000256" key="1">
    <source>
        <dbReference type="SAM" id="Phobius"/>
    </source>
</evidence>